<proteinExistence type="inferred from homology"/>
<accession>A0A450TDE0</accession>
<dbReference type="InterPro" id="IPR045584">
    <property type="entry name" value="Pilin-like"/>
</dbReference>
<protein>
    <recommendedName>
        <fullName evidence="3">Type II secretion system protein J</fullName>
    </recommendedName>
</protein>
<dbReference type="Gene3D" id="3.10.610.10">
    <property type="entry name" value="GSPII I/J protein-like"/>
    <property type="match status" value="1"/>
</dbReference>
<dbReference type="EMBL" id="CAADEZ010000366">
    <property type="protein sequence ID" value="VFJ64902.1"/>
    <property type="molecule type" value="Genomic_DNA"/>
</dbReference>
<keyword evidence="4" id="KW-1003">Cell membrane</keyword>
<dbReference type="InterPro" id="IPR051621">
    <property type="entry name" value="T2SS_protein_J"/>
</dbReference>
<feature type="transmembrane region" description="Helical" evidence="11">
    <location>
        <begin position="20"/>
        <end position="43"/>
    </location>
</feature>
<keyword evidence="6" id="KW-0997">Cell inner membrane</keyword>
<evidence type="ECO:0000256" key="4">
    <source>
        <dbReference type="ARBA" id="ARBA00022475"/>
    </source>
</evidence>
<evidence type="ECO:0000256" key="3">
    <source>
        <dbReference type="ARBA" id="ARBA00021539"/>
    </source>
</evidence>
<evidence type="ECO:0000256" key="11">
    <source>
        <dbReference type="SAM" id="Phobius"/>
    </source>
</evidence>
<comment type="similarity">
    <text evidence="2">Belongs to the GSP J family.</text>
</comment>
<dbReference type="EMBL" id="CAADFL010000364">
    <property type="protein sequence ID" value="VFK15289.1"/>
    <property type="molecule type" value="Genomic_DNA"/>
</dbReference>
<evidence type="ECO:0000256" key="5">
    <source>
        <dbReference type="ARBA" id="ARBA00022481"/>
    </source>
</evidence>
<dbReference type="GO" id="GO:0015628">
    <property type="term" value="P:protein secretion by the type II secretion system"/>
    <property type="evidence" value="ECO:0007669"/>
    <property type="project" value="InterPro"/>
</dbReference>
<evidence type="ECO:0000256" key="10">
    <source>
        <dbReference type="SAM" id="Coils"/>
    </source>
</evidence>
<dbReference type="PROSITE" id="PS00409">
    <property type="entry name" value="PROKAR_NTER_METHYL"/>
    <property type="match status" value="1"/>
</dbReference>
<keyword evidence="10" id="KW-0175">Coiled coil</keyword>
<evidence type="ECO:0000256" key="6">
    <source>
        <dbReference type="ARBA" id="ARBA00022519"/>
    </source>
</evidence>
<evidence type="ECO:0000256" key="2">
    <source>
        <dbReference type="ARBA" id="ARBA00011084"/>
    </source>
</evidence>
<dbReference type="EMBL" id="CAADFA010000388">
    <property type="protein sequence ID" value="VFJ65202.1"/>
    <property type="molecule type" value="Genomic_DNA"/>
</dbReference>
<gene>
    <name evidence="12" type="ORF">BECKFM1743A_GA0114220_103664</name>
    <name evidence="14" type="ORF">BECKFM1743B_GA0114221_103644</name>
    <name evidence="13" type="ORF">BECKFM1743C_GA0114222_103885</name>
</gene>
<evidence type="ECO:0000313" key="14">
    <source>
        <dbReference type="EMBL" id="VFK15289.1"/>
    </source>
</evidence>
<dbReference type="Pfam" id="PF07963">
    <property type="entry name" value="N_methyl"/>
    <property type="match status" value="1"/>
</dbReference>
<evidence type="ECO:0000256" key="7">
    <source>
        <dbReference type="ARBA" id="ARBA00022692"/>
    </source>
</evidence>
<keyword evidence="8 11" id="KW-1133">Transmembrane helix</keyword>
<dbReference type="InterPro" id="IPR010055">
    <property type="entry name" value="T2SS_protein-GspJ"/>
</dbReference>
<dbReference type="AlphaFoldDB" id="A0A450TDE0"/>
<keyword evidence="7 11" id="KW-0812">Transmembrane</keyword>
<dbReference type="GO" id="GO:0015627">
    <property type="term" value="C:type II protein secretion system complex"/>
    <property type="evidence" value="ECO:0007669"/>
    <property type="project" value="InterPro"/>
</dbReference>
<keyword evidence="5" id="KW-0488">Methylation</keyword>
<dbReference type="PANTHER" id="PTHR39583">
    <property type="entry name" value="TYPE II SECRETION SYSTEM PROTEIN J-RELATED"/>
    <property type="match status" value="1"/>
</dbReference>
<dbReference type="GO" id="GO:0005886">
    <property type="term" value="C:plasma membrane"/>
    <property type="evidence" value="ECO:0007669"/>
    <property type="project" value="UniProtKB-SubCell"/>
</dbReference>
<evidence type="ECO:0000313" key="13">
    <source>
        <dbReference type="EMBL" id="VFJ65202.1"/>
    </source>
</evidence>
<organism evidence="12">
    <name type="scientific">Candidatus Kentrum sp. FM</name>
    <dbReference type="NCBI Taxonomy" id="2126340"/>
    <lineage>
        <taxon>Bacteria</taxon>
        <taxon>Pseudomonadati</taxon>
        <taxon>Pseudomonadota</taxon>
        <taxon>Gammaproteobacteria</taxon>
        <taxon>Candidatus Kentrum</taxon>
    </lineage>
</organism>
<name>A0A450TDE0_9GAMM</name>
<dbReference type="SUPFAM" id="SSF54523">
    <property type="entry name" value="Pili subunits"/>
    <property type="match status" value="1"/>
</dbReference>
<dbReference type="PANTHER" id="PTHR39583:SF2">
    <property type="entry name" value="TYPE II SECRETION SYSTEM PROTEIN J"/>
    <property type="match status" value="1"/>
</dbReference>
<dbReference type="Gene3D" id="2.10.70.20">
    <property type="entry name" value="gspk-gspi-gspj complex like domains"/>
    <property type="match status" value="1"/>
</dbReference>
<dbReference type="Pfam" id="PF11612">
    <property type="entry name" value="T2SSJ"/>
    <property type="match status" value="1"/>
</dbReference>
<sequence>MMTFSPPPTAFEGKHSSGGMTLVELLIALAIFAVLSTITHGAIRAALEARERIETQNARLAALQKAIAIIERDVSQIANRPIRDENGEPLPALASSGSGARLMEFTRTGWQNPMGAKRGHLRRVAYEIAYGTGHETGHETGYKGDEKQLLRLVWHVLDRAQDSLPSSSVLLTRVNDVAIRYLNAEYEWQTEWPLQQWGQETAPADSGLPKGIEITIDAQEFGRISRLLAVSD</sequence>
<comment type="subcellular location">
    <subcellularLocation>
        <location evidence="1">Cell inner membrane</location>
        <topology evidence="1">Single-pass membrane protein</topology>
    </subcellularLocation>
</comment>
<evidence type="ECO:0000256" key="9">
    <source>
        <dbReference type="ARBA" id="ARBA00023136"/>
    </source>
</evidence>
<evidence type="ECO:0000256" key="1">
    <source>
        <dbReference type="ARBA" id="ARBA00004377"/>
    </source>
</evidence>
<evidence type="ECO:0000256" key="8">
    <source>
        <dbReference type="ARBA" id="ARBA00022989"/>
    </source>
</evidence>
<evidence type="ECO:0000313" key="12">
    <source>
        <dbReference type="EMBL" id="VFJ64902.1"/>
    </source>
</evidence>
<reference evidence="12" key="1">
    <citation type="submission" date="2019-02" db="EMBL/GenBank/DDBJ databases">
        <authorList>
            <person name="Gruber-Vodicka R. H."/>
            <person name="Seah K. B. B."/>
        </authorList>
    </citation>
    <scope>NUCLEOTIDE SEQUENCE</scope>
    <source>
        <strain evidence="12">BECK_BZ163</strain>
        <strain evidence="14">BECK_BZ164</strain>
        <strain evidence="13">BECK_BZ165</strain>
    </source>
</reference>
<dbReference type="NCBIfam" id="TIGR01711">
    <property type="entry name" value="gspJ"/>
    <property type="match status" value="1"/>
</dbReference>
<dbReference type="NCBIfam" id="TIGR02532">
    <property type="entry name" value="IV_pilin_GFxxxE"/>
    <property type="match status" value="1"/>
</dbReference>
<keyword evidence="9 11" id="KW-0472">Membrane</keyword>
<feature type="coiled-coil region" evidence="10">
    <location>
        <begin position="46"/>
        <end position="80"/>
    </location>
</feature>
<dbReference type="InterPro" id="IPR012902">
    <property type="entry name" value="N_methyl_site"/>
</dbReference>